<evidence type="ECO:0000313" key="1">
    <source>
        <dbReference type="EMBL" id="SUI44205.1"/>
    </source>
</evidence>
<protein>
    <recommendedName>
        <fullName evidence="3">Host cell division inhibitory peptide Kil</fullName>
    </recommendedName>
</protein>
<dbReference type="EMBL" id="UGYN01000002">
    <property type="protein sequence ID" value="SUI44205.1"/>
    <property type="molecule type" value="Genomic_DNA"/>
</dbReference>
<dbReference type="Proteomes" id="UP000255529">
    <property type="component" value="Unassembled WGS sequence"/>
</dbReference>
<name>A0A379YGC4_9GAMM</name>
<evidence type="ECO:0000313" key="2">
    <source>
        <dbReference type="Proteomes" id="UP000255529"/>
    </source>
</evidence>
<evidence type="ECO:0008006" key="3">
    <source>
        <dbReference type="Google" id="ProtNLM"/>
    </source>
</evidence>
<sequence length="78" mass="8950">MINQYLYDVACGELAIARFLGNAELWHQAMHKVKVAIQYPDDTDKVIGCLYGLNTRKGRHETSGRFYCYLGTRRSNAH</sequence>
<dbReference type="AlphaFoldDB" id="A0A379YGC4"/>
<reference evidence="1 2" key="1">
    <citation type="submission" date="2018-06" db="EMBL/GenBank/DDBJ databases">
        <authorList>
            <consortium name="Pathogen Informatics"/>
            <person name="Doyle S."/>
        </authorList>
    </citation>
    <scope>NUCLEOTIDE SEQUENCE [LARGE SCALE GENOMIC DNA]</scope>
    <source>
        <strain evidence="1 2">NCTC11544</strain>
    </source>
</reference>
<accession>A0A379YGC4</accession>
<organism evidence="1 2">
    <name type="scientific">Serratia quinivorans</name>
    <dbReference type="NCBI Taxonomy" id="137545"/>
    <lineage>
        <taxon>Bacteria</taxon>
        <taxon>Pseudomonadati</taxon>
        <taxon>Pseudomonadota</taxon>
        <taxon>Gammaproteobacteria</taxon>
        <taxon>Enterobacterales</taxon>
        <taxon>Yersiniaceae</taxon>
        <taxon>Serratia</taxon>
    </lineage>
</organism>
<proteinExistence type="predicted"/>
<gene>
    <name evidence="1" type="ORF">NCTC11544_00334</name>
</gene>